<evidence type="ECO:0000313" key="3">
    <source>
        <dbReference type="WBParaSite" id="HCON_00176090-00001"/>
    </source>
</evidence>
<keyword evidence="2" id="KW-1185">Reference proteome</keyword>
<reference evidence="3" key="1">
    <citation type="submission" date="2020-12" db="UniProtKB">
        <authorList>
            <consortium name="WormBaseParasite"/>
        </authorList>
    </citation>
    <scope>IDENTIFICATION</scope>
    <source>
        <strain evidence="3">MHco3</strain>
    </source>
</reference>
<dbReference type="AlphaFoldDB" id="A0A7I5EE23"/>
<sequence length="144" mass="17432">MLIMICVLSITLLLKTSSDPVYVDDLAELVDDKTDIWDLEELENNNNVARWLKFRILWRILLRQSPDVKFKYRMKITERKRFHDEFIEERINRARDPRVKEFWNEVQKLDTDLTISESDAFEREFQMLSQLAPDQRKLIGRLCR</sequence>
<feature type="chain" id="PRO_5029458743" evidence="1">
    <location>
        <begin position="19"/>
        <end position="144"/>
    </location>
</feature>
<dbReference type="WBParaSite" id="HCON_00176090-00001">
    <property type="protein sequence ID" value="HCON_00176090-00001"/>
    <property type="gene ID" value="HCON_00176090"/>
</dbReference>
<evidence type="ECO:0000256" key="1">
    <source>
        <dbReference type="SAM" id="SignalP"/>
    </source>
</evidence>
<dbReference type="OMA" id="DANWSIS"/>
<name>A0A7I5EE23_HAECO</name>
<accession>A0A7I5EE23</accession>
<evidence type="ECO:0000313" key="2">
    <source>
        <dbReference type="Proteomes" id="UP000025227"/>
    </source>
</evidence>
<dbReference type="Proteomes" id="UP000025227">
    <property type="component" value="Unplaced"/>
</dbReference>
<protein>
    <submittedName>
        <fullName evidence="3">Uncharacterized protein</fullName>
    </submittedName>
</protein>
<keyword evidence="1" id="KW-0732">Signal</keyword>
<organism evidence="2 3">
    <name type="scientific">Haemonchus contortus</name>
    <name type="common">Barber pole worm</name>
    <dbReference type="NCBI Taxonomy" id="6289"/>
    <lineage>
        <taxon>Eukaryota</taxon>
        <taxon>Metazoa</taxon>
        <taxon>Ecdysozoa</taxon>
        <taxon>Nematoda</taxon>
        <taxon>Chromadorea</taxon>
        <taxon>Rhabditida</taxon>
        <taxon>Rhabditina</taxon>
        <taxon>Rhabditomorpha</taxon>
        <taxon>Strongyloidea</taxon>
        <taxon>Trichostrongylidae</taxon>
        <taxon>Haemonchus</taxon>
    </lineage>
</organism>
<proteinExistence type="predicted"/>
<dbReference type="OrthoDB" id="5840102at2759"/>
<feature type="signal peptide" evidence="1">
    <location>
        <begin position="1"/>
        <end position="18"/>
    </location>
</feature>